<dbReference type="EMBL" id="FLRE01000029">
    <property type="protein sequence ID" value="SBT32051.1"/>
    <property type="molecule type" value="Genomic_DNA"/>
</dbReference>
<dbReference type="Proteomes" id="UP000078555">
    <property type="component" value="Unassembled WGS sequence"/>
</dbReference>
<keyword evidence="5" id="KW-1185">Reference proteome</keyword>
<evidence type="ECO:0000256" key="1">
    <source>
        <dbReference type="SAM" id="MobiDB-lite"/>
    </source>
</evidence>
<accession>A0A1A8YJF5</accession>
<reference evidence="2" key="1">
    <citation type="submission" date="2016-05" db="EMBL/GenBank/DDBJ databases">
        <authorList>
            <person name="Lavstsen T."/>
            <person name="Jespersen J.S."/>
        </authorList>
    </citation>
    <scope>NUCLEOTIDE SEQUENCE [LARGE SCALE GENOMIC DNA]</scope>
</reference>
<protein>
    <submittedName>
        <fullName evidence="2">Uncharacterized protein</fullName>
    </submittedName>
</protein>
<proteinExistence type="predicted"/>
<reference evidence="4 5" key="2">
    <citation type="submission" date="2016-05" db="EMBL/GenBank/DDBJ databases">
        <authorList>
            <person name="Naeem Raeece"/>
        </authorList>
    </citation>
    <scope>NUCLEOTIDE SEQUENCE [LARGE SCALE GENOMIC DNA]</scope>
</reference>
<evidence type="ECO:0000313" key="2">
    <source>
        <dbReference type="EMBL" id="SBT31480.1"/>
    </source>
</evidence>
<evidence type="ECO:0000313" key="3">
    <source>
        <dbReference type="EMBL" id="SBT32051.1"/>
    </source>
</evidence>
<name>A0A1A8YJF5_PLAOA</name>
<evidence type="ECO:0000313" key="4">
    <source>
        <dbReference type="Proteomes" id="UP000078550"/>
    </source>
</evidence>
<sequence>MLRQTRERGSLTVANKIKKGKKRKEKREKTTWLLFAPVDVRIERAHSRRKFCVNWELTCEEEKGEHAFYP</sequence>
<organism evidence="2 5">
    <name type="scientific">Plasmodium ovale wallikeri</name>
    <dbReference type="NCBI Taxonomy" id="864142"/>
    <lineage>
        <taxon>Eukaryota</taxon>
        <taxon>Sar</taxon>
        <taxon>Alveolata</taxon>
        <taxon>Apicomplexa</taxon>
        <taxon>Aconoidasida</taxon>
        <taxon>Haemosporida</taxon>
        <taxon>Plasmodiidae</taxon>
        <taxon>Plasmodium</taxon>
        <taxon>Plasmodium (Plasmodium)</taxon>
    </lineage>
</organism>
<feature type="region of interest" description="Disordered" evidence="1">
    <location>
        <begin position="1"/>
        <end position="24"/>
    </location>
</feature>
<evidence type="ECO:0000313" key="5">
    <source>
        <dbReference type="Proteomes" id="UP000078555"/>
    </source>
</evidence>
<dbReference type="Proteomes" id="UP000078550">
    <property type="component" value="Unassembled WGS sequence"/>
</dbReference>
<gene>
    <name evidence="2" type="ORF">POVWA1_007320</name>
    <name evidence="3" type="ORF">POVWA2_007460</name>
</gene>
<dbReference type="EMBL" id="FLRD01000020">
    <property type="protein sequence ID" value="SBT31480.1"/>
    <property type="molecule type" value="Genomic_DNA"/>
</dbReference>
<dbReference type="AlphaFoldDB" id="A0A1A8YJF5"/>